<dbReference type="InterPro" id="IPR000477">
    <property type="entry name" value="RT_dom"/>
</dbReference>
<name>A0ABR1BSF6_NECAM</name>
<dbReference type="EMBL" id="JAVFWL010000001">
    <property type="protein sequence ID" value="KAK6729313.1"/>
    <property type="molecule type" value="Genomic_DNA"/>
</dbReference>
<dbReference type="PANTHER" id="PTHR47027">
    <property type="entry name" value="REVERSE TRANSCRIPTASE DOMAIN-CONTAINING PROTEIN"/>
    <property type="match status" value="1"/>
</dbReference>
<dbReference type="Pfam" id="PF00078">
    <property type="entry name" value="RVT_1"/>
    <property type="match status" value="1"/>
</dbReference>
<organism evidence="2 3">
    <name type="scientific">Necator americanus</name>
    <name type="common">Human hookworm</name>
    <dbReference type="NCBI Taxonomy" id="51031"/>
    <lineage>
        <taxon>Eukaryota</taxon>
        <taxon>Metazoa</taxon>
        <taxon>Ecdysozoa</taxon>
        <taxon>Nematoda</taxon>
        <taxon>Chromadorea</taxon>
        <taxon>Rhabditida</taxon>
        <taxon>Rhabditina</taxon>
        <taxon>Rhabditomorpha</taxon>
        <taxon>Strongyloidea</taxon>
        <taxon>Ancylostomatidae</taxon>
        <taxon>Bunostominae</taxon>
        <taxon>Necator</taxon>
    </lineage>
</organism>
<comment type="caution">
    <text evidence="2">The sequence shown here is derived from an EMBL/GenBank/DDBJ whole genome shotgun (WGS) entry which is preliminary data.</text>
</comment>
<feature type="domain" description="Reverse transcriptase" evidence="1">
    <location>
        <begin position="1"/>
        <end position="217"/>
    </location>
</feature>
<dbReference type="PANTHER" id="PTHR47027:SF20">
    <property type="entry name" value="REVERSE TRANSCRIPTASE-LIKE PROTEIN WITH RNA-DIRECTED DNA POLYMERASE DOMAIN"/>
    <property type="match status" value="1"/>
</dbReference>
<accession>A0ABR1BSF6</accession>
<protein>
    <recommendedName>
        <fullName evidence="1">Reverse transcriptase domain-containing protein</fullName>
    </recommendedName>
</protein>
<keyword evidence="3" id="KW-1185">Reference proteome</keyword>
<gene>
    <name evidence="2" type="primary">Necator_chrI.g2520</name>
    <name evidence="2" type="ORF">RB195_006392</name>
</gene>
<dbReference type="Proteomes" id="UP001303046">
    <property type="component" value="Unassembled WGS sequence"/>
</dbReference>
<dbReference type="PROSITE" id="PS50878">
    <property type="entry name" value="RT_POL"/>
    <property type="match status" value="1"/>
</dbReference>
<reference evidence="2 3" key="1">
    <citation type="submission" date="2023-08" db="EMBL/GenBank/DDBJ databases">
        <title>A Necator americanus chromosomal reference genome.</title>
        <authorList>
            <person name="Ilik V."/>
            <person name="Petrzelkova K.J."/>
            <person name="Pardy F."/>
            <person name="Fuh T."/>
            <person name="Niatou-Singa F.S."/>
            <person name="Gouil Q."/>
            <person name="Baker L."/>
            <person name="Ritchie M.E."/>
            <person name="Jex A.R."/>
            <person name="Gazzola D."/>
            <person name="Li H."/>
            <person name="Toshio Fujiwara R."/>
            <person name="Zhan B."/>
            <person name="Aroian R.V."/>
            <person name="Pafco B."/>
            <person name="Schwarz E.M."/>
        </authorList>
    </citation>
    <scope>NUCLEOTIDE SEQUENCE [LARGE SCALE GENOMIC DNA]</scope>
    <source>
        <strain evidence="2 3">Aroian</strain>
        <tissue evidence="2">Whole animal</tissue>
    </source>
</reference>
<sequence length="217" mass="24431">MTSATIAQSAYCPSSTSSFTRVIFIRIEKVLDEGQPCEQAGFRKGFSTIDHIRTVLKLIEVSREYKVPLCLTFINLKKAFDSVETEAAVEALDNLGQGVPPQYIKVLRELYSNFRTGISPFYKNIVIDVKRGDRQGDTIPPKIFTATLENAVRKLEGDDMGVKVDGRQLHHLRFADDIALITPNIIQAERMLIEFDETCGCIGLQLNLQKTRFMRNG</sequence>
<dbReference type="CDD" id="cd01650">
    <property type="entry name" value="RT_nLTR_like"/>
    <property type="match status" value="1"/>
</dbReference>
<evidence type="ECO:0000259" key="1">
    <source>
        <dbReference type="PROSITE" id="PS50878"/>
    </source>
</evidence>
<proteinExistence type="predicted"/>
<evidence type="ECO:0000313" key="2">
    <source>
        <dbReference type="EMBL" id="KAK6729313.1"/>
    </source>
</evidence>
<evidence type="ECO:0000313" key="3">
    <source>
        <dbReference type="Proteomes" id="UP001303046"/>
    </source>
</evidence>
<dbReference type="SUPFAM" id="SSF56672">
    <property type="entry name" value="DNA/RNA polymerases"/>
    <property type="match status" value="1"/>
</dbReference>
<dbReference type="InterPro" id="IPR043502">
    <property type="entry name" value="DNA/RNA_pol_sf"/>
</dbReference>